<sequence length="356" mass="37813">MADNDQKSYAPSEKRLDDARAKGDVPMAPEMRHAVMFVAALFVVGSVGSAAVMRLMGLAERLWSKAGGLTLTPASAPRVATGVLGGALGAVGPILLLTCGTAVLALFAQGWPSISWHRLALKWDRLSPVAGAKRLFGAQAWVEFAKTLAKFGFVIAVLAVVAWPSLAGLDRLTGADAATIGSSAAMIVGKMVRTAATLVGALAVIDLVYQRRSWFAKMRMSLQELRDEQKESDGDPQIKARVRAIALQRAQRRMMAAVPGASVIVTNPTHYAVALQYDHGAMRAPVVVAKGADMMALKIRAIAGEAGVPIVESPPLARALYAAVEIDQPISPEHYAAVAEIIRYVMRLTRDAPADQ</sequence>
<dbReference type="EMBL" id="JACIJP010000002">
    <property type="protein sequence ID" value="MBB6124315.1"/>
    <property type="molecule type" value="Genomic_DNA"/>
</dbReference>
<keyword evidence="6 14" id="KW-0812">Transmembrane</keyword>
<evidence type="ECO:0000256" key="2">
    <source>
        <dbReference type="ARBA" id="ARBA00010690"/>
    </source>
</evidence>
<dbReference type="GO" id="GO:0005886">
    <property type="term" value="C:plasma membrane"/>
    <property type="evidence" value="ECO:0007669"/>
    <property type="project" value="UniProtKB-SubCell"/>
</dbReference>
<keyword evidence="10 14" id="KW-0472">Membrane</keyword>
<dbReference type="PANTHER" id="PTHR30531">
    <property type="entry name" value="FLAGELLAR BIOSYNTHETIC PROTEIN FLHB"/>
    <property type="match status" value="1"/>
</dbReference>
<evidence type="ECO:0000256" key="3">
    <source>
        <dbReference type="ARBA" id="ARBA00021622"/>
    </source>
</evidence>
<dbReference type="Proteomes" id="UP000552700">
    <property type="component" value="Unassembled WGS sequence"/>
</dbReference>
<evidence type="ECO:0000313" key="16">
    <source>
        <dbReference type="Proteomes" id="UP000552700"/>
    </source>
</evidence>
<keyword evidence="9 14" id="KW-1133">Transmembrane helix</keyword>
<protein>
    <recommendedName>
        <fullName evidence="3">Flagellar biosynthetic protein FlhB</fullName>
    </recommendedName>
</protein>
<keyword evidence="15" id="KW-0969">Cilium</keyword>
<dbReference type="Gene3D" id="6.10.250.2080">
    <property type="match status" value="1"/>
</dbReference>
<dbReference type="AlphaFoldDB" id="A0A841J706"/>
<dbReference type="Pfam" id="PF01312">
    <property type="entry name" value="Bac_export_2"/>
    <property type="match status" value="1"/>
</dbReference>
<comment type="subcellular location">
    <subcellularLocation>
        <location evidence="1">Cell membrane</location>
        <topology evidence="1">Multi-pass membrane protein</topology>
    </subcellularLocation>
</comment>
<proteinExistence type="inferred from homology"/>
<evidence type="ECO:0000256" key="1">
    <source>
        <dbReference type="ARBA" id="ARBA00004651"/>
    </source>
</evidence>
<dbReference type="SUPFAM" id="SSF160544">
    <property type="entry name" value="EscU C-terminal domain-like"/>
    <property type="match status" value="1"/>
</dbReference>
<keyword evidence="5" id="KW-1003">Cell membrane</keyword>
<dbReference type="InterPro" id="IPR029025">
    <property type="entry name" value="T3SS_substrate_exporter_C"/>
</dbReference>
<evidence type="ECO:0000256" key="8">
    <source>
        <dbReference type="ARBA" id="ARBA00022927"/>
    </source>
</evidence>
<keyword evidence="8" id="KW-0653">Protein transport</keyword>
<accession>A0A841J706</accession>
<reference evidence="15 16" key="1">
    <citation type="submission" date="2020-08" db="EMBL/GenBank/DDBJ databases">
        <title>Genomic Encyclopedia of Type Strains, Phase IV (KMG-IV): sequencing the most valuable type-strain genomes for metagenomic binning, comparative biology and taxonomic classification.</title>
        <authorList>
            <person name="Goeker M."/>
        </authorList>
    </citation>
    <scope>NUCLEOTIDE SEQUENCE [LARGE SCALE GENOMIC DNA]</scope>
    <source>
        <strain evidence="15 16">DSM 102255</strain>
    </source>
</reference>
<evidence type="ECO:0000256" key="12">
    <source>
        <dbReference type="ARBA" id="ARBA00025078"/>
    </source>
</evidence>
<comment type="caution">
    <text evidence="15">The sequence shown here is derived from an EMBL/GenBank/DDBJ whole genome shotgun (WGS) entry which is preliminary data.</text>
</comment>
<evidence type="ECO:0000256" key="9">
    <source>
        <dbReference type="ARBA" id="ARBA00022989"/>
    </source>
</evidence>
<evidence type="ECO:0000256" key="7">
    <source>
        <dbReference type="ARBA" id="ARBA00022795"/>
    </source>
</evidence>
<keyword evidence="11" id="KW-1006">Bacterial flagellum protein export</keyword>
<comment type="function">
    <text evidence="12">Required for formation of the rod structure in the basal body of the flagellar apparatus. Together with FliI and FliH, may constitute the export apparatus of flagellin.</text>
</comment>
<keyword evidence="16" id="KW-1185">Reference proteome</keyword>
<dbReference type="PRINTS" id="PR00950">
    <property type="entry name" value="TYPE3IMSPROT"/>
</dbReference>
<dbReference type="Gene3D" id="3.40.1690.10">
    <property type="entry name" value="secretion proteins EscU"/>
    <property type="match status" value="1"/>
</dbReference>
<evidence type="ECO:0000256" key="13">
    <source>
        <dbReference type="SAM" id="MobiDB-lite"/>
    </source>
</evidence>
<keyword evidence="4" id="KW-0813">Transport</keyword>
<evidence type="ECO:0000256" key="14">
    <source>
        <dbReference type="SAM" id="Phobius"/>
    </source>
</evidence>
<evidence type="ECO:0000313" key="15">
    <source>
        <dbReference type="EMBL" id="MBB6124315.1"/>
    </source>
</evidence>
<organism evidence="15 16">
    <name type="scientific">Sphingobium subterraneum</name>
    <dbReference type="NCBI Taxonomy" id="627688"/>
    <lineage>
        <taxon>Bacteria</taxon>
        <taxon>Pseudomonadati</taxon>
        <taxon>Pseudomonadota</taxon>
        <taxon>Alphaproteobacteria</taxon>
        <taxon>Sphingomonadales</taxon>
        <taxon>Sphingomonadaceae</taxon>
        <taxon>Sphingobium</taxon>
    </lineage>
</organism>
<evidence type="ECO:0000256" key="5">
    <source>
        <dbReference type="ARBA" id="ARBA00022475"/>
    </source>
</evidence>
<evidence type="ECO:0000256" key="10">
    <source>
        <dbReference type="ARBA" id="ARBA00023136"/>
    </source>
</evidence>
<keyword evidence="7" id="KW-1005">Bacterial flagellum biogenesis</keyword>
<dbReference type="GO" id="GO:0009306">
    <property type="term" value="P:protein secretion"/>
    <property type="evidence" value="ECO:0007669"/>
    <property type="project" value="InterPro"/>
</dbReference>
<gene>
    <name evidence="15" type="ORF">FHS92_002044</name>
</gene>
<feature type="transmembrane region" description="Helical" evidence="14">
    <location>
        <begin position="187"/>
        <end position="209"/>
    </location>
</feature>
<evidence type="ECO:0000256" key="6">
    <source>
        <dbReference type="ARBA" id="ARBA00022692"/>
    </source>
</evidence>
<dbReference type="FunFam" id="3.40.1690.10:FF:000001">
    <property type="entry name" value="Flagellar biosynthetic protein FlhB"/>
    <property type="match status" value="1"/>
</dbReference>
<feature type="transmembrane region" description="Helical" evidence="14">
    <location>
        <begin position="34"/>
        <end position="59"/>
    </location>
</feature>
<name>A0A841J706_9SPHN</name>
<dbReference type="RefSeq" id="WP_184080124.1">
    <property type="nucleotide sequence ID" value="NZ_JACIJP010000002.1"/>
</dbReference>
<dbReference type="InterPro" id="IPR006135">
    <property type="entry name" value="T3SS_substrate_exporter"/>
</dbReference>
<dbReference type="PANTHER" id="PTHR30531:SF12">
    <property type="entry name" value="FLAGELLAR BIOSYNTHETIC PROTEIN FLHB"/>
    <property type="match status" value="1"/>
</dbReference>
<feature type="region of interest" description="Disordered" evidence="13">
    <location>
        <begin position="1"/>
        <end position="21"/>
    </location>
</feature>
<evidence type="ECO:0000256" key="11">
    <source>
        <dbReference type="ARBA" id="ARBA00023225"/>
    </source>
</evidence>
<keyword evidence="15" id="KW-0966">Cell projection</keyword>
<feature type="transmembrane region" description="Helical" evidence="14">
    <location>
        <begin position="148"/>
        <end position="167"/>
    </location>
</feature>
<feature type="transmembrane region" description="Helical" evidence="14">
    <location>
        <begin position="79"/>
        <end position="108"/>
    </location>
</feature>
<comment type="similarity">
    <text evidence="2">Belongs to the type III secretion exporter family.</text>
</comment>
<dbReference type="GO" id="GO:0044781">
    <property type="term" value="P:bacterial-type flagellum organization"/>
    <property type="evidence" value="ECO:0007669"/>
    <property type="project" value="UniProtKB-KW"/>
</dbReference>
<evidence type="ECO:0000256" key="4">
    <source>
        <dbReference type="ARBA" id="ARBA00022448"/>
    </source>
</evidence>
<keyword evidence="15" id="KW-0282">Flagellum</keyword>